<dbReference type="EMBL" id="JABANO010006731">
    <property type="protein sequence ID" value="KAF4751286.1"/>
    <property type="molecule type" value="Genomic_DNA"/>
</dbReference>
<dbReference type="GO" id="GO:0006310">
    <property type="term" value="P:DNA recombination"/>
    <property type="evidence" value="ECO:0007669"/>
    <property type="project" value="UniProtKB-KW"/>
</dbReference>
<evidence type="ECO:0000313" key="3">
    <source>
        <dbReference type="EMBL" id="KAF4751286.1"/>
    </source>
</evidence>
<dbReference type="Gene3D" id="1.10.150.130">
    <property type="match status" value="1"/>
</dbReference>
<dbReference type="SUPFAM" id="SSF56349">
    <property type="entry name" value="DNA breaking-rejoining enzymes"/>
    <property type="match status" value="1"/>
</dbReference>
<dbReference type="Gene3D" id="1.10.443.10">
    <property type="entry name" value="Intergrase catalytic core"/>
    <property type="match status" value="1"/>
</dbReference>
<dbReference type="GO" id="GO:0003677">
    <property type="term" value="F:DNA binding"/>
    <property type="evidence" value="ECO:0007669"/>
    <property type="project" value="UniProtKB-KW"/>
</dbReference>
<dbReference type="Proteomes" id="UP000553632">
    <property type="component" value="Unassembled WGS sequence"/>
</dbReference>
<dbReference type="InterPro" id="IPR010998">
    <property type="entry name" value="Integrase_recombinase_N"/>
</dbReference>
<keyword evidence="4" id="KW-1185">Reference proteome</keyword>
<dbReference type="SUPFAM" id="SSF47823">
    <property type="entry name" value="lambda integrase-like, N-terminal domain"/>
    <property type="match status" value="1"/>
</dbReference>
<evidence type="ECO:0000256" key="2">
    <source>
        <dbReference type="ARBA" id="ARBA00023172"/>
    </source>
</evidence>
<dbReference type="GO" id="GO:0015074">
    <property type="term" value="P:DNA integration"/>
    <property type="evidence" value="ECO:0007669"/>
    <property type="project" value="InterPro"/>
</dbReference>
<evidence type="ECO:0000313" key="4">
    <source>
        <dbReference type="Proteomes" id="UP000553632"/>
    </source>
</evidence>
<organism evidence="3 4">
    <name type="scientific">Perkinsus olseni</name>
    <name type="common">Perkinsus atlanticus</name>
    <dbReference type="NCBI Taxonomy" id="32597"/>
    <lineage>
        <taxon>Eukaryota</taxon>
        <taxon>Sar</taxon>
        <taxon>Alveolata</taxon>
        <taxon>Perkinsozoa</taxon>
        <taxon>Perkinsea</taxon>
        <taxon>Perkinsida</taxon>
        <taxon>Perkinsidae</taxon>
        <taxon>Perkinsus</taxon>
    </lineage>
</organism>
<sequence length="354" mass="40328">MFYTAPTSSALFDIMSFIDEFRLTCSHALHHPDILVKMVTNSRISSWSDLLNWSPPYLKSGTAVKLHILLDSPEVLCLLWLQDAPIWSPPLTRAIMSHLSPSTWRSYKSSIRKFLRWHWHNFPGVPALPANPESVREFLISSNPSSSFFSALTKVHHLLHLAVDFHDPFTLSLVKGVNRQRLSTKRDKSFLNLDLLHTVSSVALQEQLRQFQALLVISYAFSLRVPSELLDPSNRIIASSNDVCQLILRHRKKLHKTTCLTRICTCHTWGALLCPVNAAKTLRNFPQPMSSQLFNRLLRSCLRKAGVNSWRLFSSHAPRRGRTNDLHEAHIPDPLIDASGGWSSSSSKYHYLKH</sequence>
<comment type="caution">
    <text evidence="3">The sequence shown here is derived from an EMBL/GenBank/DDBJ whole genome shotgun (WGS) entry which is preliminary data.</text>
</comment>
<keyword evidence="2" id="KW-0233">DNA recombination</keyword>
<keyword evidence="1" id="KW-0238">DNA-binding</keyword>
<reference evidence="3 4" key="1">
    <citation type="submission" date="2020-04" db="EMBL/GenBank/DDBJ databases">
        <title>Perkinsus olseni comparative genomics.</title>
        <authorList>
            <person name="Bogema D.R."/>
        </authorList>
    </citation>
    <scope>NUCLEOTIDE SEQUENCE [LARGE SCALE GENOMIC DNA]</scope>
    <source>
        <strain evidence="3 4">ATCC PRA-207</strain>
    </source>
</reference>
<protein>
    <submittedName>
        <fullName evidence="3">Uncharacterized protein</fullName>
    </submittedName>
</protein>
<name>A0A7J6U3G3_PEROL</name>
<dbReference type="InterPro" id="IPR011010">
    <property type="entry name" value="DNA_brk_join_enz"/>
</dbReference>
<gene>
    <name evidence="3" type="ORF">FOZ63_026912</name>
</gene>
<dbReference type="AlphaFoldDB" id="A0A7J6U3G3"/>
<proteinExistence type="predicted"/>
<accession>A0A7J6U3G3</accession>
<dbReference type="InterPro" id="IPR013762">
    <property type="entry name" value="Integrase-like_cat_sf"/>
</dbReference>
<evidence type="ECO:0000256" key="1">
    <source>
        <dbReference type="ARBA" id="ARBA00023125"/>
    </source>
</evidence>